<dbReference type="InterPro" id="IPR039650">
    <property type="entry name" value="HdrA-like"/>
</dbReference>
<dbReference type="eggNOG" id="COG1148">
    <property type="taxonomic scope" value="Bacteria"/>
</dbReference>
<dbReference type="GO" id="GO:0051539">
    <property type="term" value="F:4 iron, 4 sulfur cluster binding"/>
    <property type="evidence" value="ECO:0007669"/>
    <property type="project" value="UniProtKB-KW"/>
</dbReference>
<evidence type="ECO:0000256" key="7">
    <source>
        <dbReference type="ARBA" id="ARBA00023004"/>
    </source>
</evidence>
<evidence type="ECO:0000256" key="8">
    <source>
        <dbReference type="ARBA" id="ARBA00023014"/>
    </source>
</evidence>
<dbReference type="Pfam" id="PF07992">
    <property type="entry name" value="Pyr_redox_2"/>
    <property type="match status" value="2"/>
</dbReference>
<dbReference type="InterPro" id="IPR023753">
    <property type="entry name" value="FAD/NAD-binding_dom"/>
</dbReference>
<comment type="cofactor">
    <cofactor evidence="1">
        <name>FAD</name>
        <dbReference type="ChEBI" id="CHEBI:57692"/>
    </cofactor>
</comment>
<dbReference type="Pfam" id="PF12838">
    <property type="entry name" value="Fer4_7"/>
    <property type="match status" value="1"/>
</dbReference>
<evidence type="ECO:0000256" key="2">
    <source>
        <dbReference type="ARBA" id="ARBA00006561"/>
    </source>
</evidence>
<dbReference type="EMBL" id="CP002629">
    <property type="protein sequence ID" value="AEB08714.1"/>
    <property type="molecule type" value="Genomic_DNA"/>
</dbReference>
<evidence type="ECO:0000256" key="4">
    <source>
        <dbReference type="ARBA" id="ARBA00022723"/>
    </source>
</evidence>
<proteinExistence type="inferred from homology"/>
<dbReference type="Proteomes" id="UP000000483">
    <property type="component" value="Chromosome"/>
</dbReference>
<keyword evidence="8" id="KW-0411">Iron-sulfur</keyword>
<dbReference type="OrthoDB" id="9766627at2"/>
<dbReference type="GO" id="GO:0046872">
    <property type="term" value="F:metal ion binding"/>
    <property type="evidence" value="ECO:0007669"/>
    <property type="project" value="UniProtKB-KW"/>
</dbReference>
<dbReference type="InterPro" id="IPR017900">
    <property type="entry name" value="4Fe4S_Fe_S_CS"/>
</dbReference>
<keyword evidence="5" id="KW-0274">FAD</keyword>
<sequence>MIAEQISLSKKPGEKGNNDLRGAVMVVGGGIAGVQAALDLANTGFFVYLVEHSAAIGGVMAQLDKTFPTNDCSMCILSPKLVECGRHLNIHLLTLADVTALEGEPGHFTVTVRQRPRYIDMDRCIACGVCAEKCPYKAADEFNEGLNQRKAAYVKYPQAVPLKYAIDPDRCIYFKPDKKGKIGRCGACEKFCPAGAVNFLDVDQEQQINVGAIILAPGFKAFDPHLYESYGYGRYKNVITSLEFERILSASGPYEGHLVRPSDHQPPRKIAWLQCVGSRDTRPGAHGYCSGVCCMYAIKEAVIAKEHAGADLETAIFFMDMRTYGKDFERYYQRARNEAGVRFIRSRIHSLTLTDEASQALRLEWVQENGDKASEVFDLVVLSVGLEIGDNLRGLAEKLGVALDADGFVETGSFTPVATSQPGIYVCGAMSGPKDIPYAVMEASAASAASASLLSPARGTLVQEKVYPPEAPVEDQEPRIGVFVCHCGINIAGVVDVPAVREYARTLPHVAYVADNLFTCSEDTQKLIVEAIKENNLNRVVVAACTPRTHEPLFQETIRSAGLNPYLFEFANIRDQDSWVHQQEPERATEKAKDLVRMATAKAALLEPLQPVHLDISQNALVIGGGLAGMTAALNLAEQGLFTYLIEQKDELGGHARKVGHTWKGEDVGAYIHDLSQRLLSHERVEVLTGAELIQVSGFVGNFESTVRSGGSERQLQHGVAILATGAHSLKPSEYLYGQNDRVTRWHDLEKRFIEQPRLLEEAEAVAFIQCVGSREPQRPYCSKICCTSSVAQAIALKKRKPELQVYILYRDLRTYGPREHLYRQARELGVLFIRYHQEEKPAVESTMINGREKLLITVKDHILDHYLKIPVDYLNLATAIIPRGLDTLAKFFKVPLNDDGFFLEAHMKLRPVDFATDGVFVCGLAHYPKPIEESIAQAQAAAARAASVLTRGFVEVEPIVSAVDAYLCIGCGLCEASCPFAAIRLIQVPGKGYRAENITASCKGCGVCAAACPQRAIDMIHFRDRQIMAVIHAGGQQAQAK</sequence>
<feature type="domain" description="4Fe-4S ferredoxin-type" evidence="9">
    <location>
        <begin position="960"/>
        <end position="989"/>
    </location>
</feature>
<evidence type="ECO:0000256" key="3">
    <source>
        <dbReference type="ARBA" id="ARBA00022485"/>
    </source>
</evidence>
<dbReference type="PANTHER" id="PTHR43498:SF1">
    <property type="entry name" value="COB--COM HETERODISULFIDE REDUCTASE IRON-SULFUR SUBUNIT A"/>
    <property type="match status" value="1"/>
</dbReference>
<name>F2NGU3_DESAR</name>
<keyword evidence="3" id="KW-0004">4Fe-4S</keyword>
<feature type="domain" description="4Fe-4S ferredoxin-type" evidence="9">
    <location>
        <begin position="170"/>
        <end position="202"/>
    </location>
</feature>
<keyword evidence="11" id="KW-1185">Reference proteome</keyword>
<dbReference type="Pfam" id="PF14697">
    <property type="entry name" value="Fer4_21"/>
    <property type="match status" value="1"/>
</dbReference>
<evidence type="ECO:0000256" key="1">
    <source>
        <dbReference type="ARBA" id="ARBA00001974"/>
    </source>
</evidence>
<keyword evidence="4" id="KW-0479">Metal-binding</keyword>
<dbReference type="InterPro" id="IPR036188">
    <property type="entry name" value="FAD/NAD-bd_sf"/>
</dbReference>
<reference evidence="10 11" key="1">
    <citation type="journal article" date="2011" name="Stand. Genomic Sci.">
        <title>Complete genome sequence of the acetate-degrading sulfate reducer Desulfobacca acetoxidans type strain (ASRB2).</title>
        <authorList>
            <person name="Goker M."/>
            <person name="Teshima H."/>
            <person name="Lapidus A."/>
            <person name="Nolan M."/>
            <person name="Lucas S."/>
            <person name="Hammon N."/>
            <person name="Deshpande S."/>
            <person name="Cheng J.F."/>
            <person name="Tapia R."/>
            <person name="Han C."/>
            <person name="Goodwin L."/>
            <person name="Pitluck S."/>
            <person name="Huntemann M."/>
            <person name="Liolios K."/>
            <person name="Ivanova N."/>
            <person name="Pagani I."/>
            <person name="Mavromatis K."/>
            <person name="Ovchinikova G."/>
            <person name="Pati A."/>
            <person name="Chen A."/>
            <person name="Palaniappan K."/>
            <person name="Land M."/>
            <person name="Hauser L."/>
            <person name="Brambilla E.M."/>
            <person name="Rohde M."/>
            <person name="Spring S."/>
            <person name="Detter J.C."/>
            <person name="Woyke T."/>
            <person name="Bristow J."/>
            <person name="Eisen J.A."/>
            <person name="Markowitz V."/>
            <person name="Hugenholtz P."/>
            <person name="Kyrpides N.C."/>
            <person name="Klenk H.P."/>
        </authorList>
    </citation>
    <scope>NUCLEOTIDE SEQUENCE [LARGE SCALE GENOMIC DNA]</scope>
    <source>
        <strain evidence="11">ATCC 700848 / DSM 11109 / ASRB2</strain>
    </source>
</reference>
<keyword evidence="6" id="KW-0560">Oxidoreductase</keyword>
<accession>F2NGU3</accession>
<comment type="similarity">
    <text evidence="2">Belongs to the HdrA family.</text>
</comment>
<feature type="domain" description="4Fe-4S ferredoxin-type" evidence="9">
    <location>
        <begin position="114"/>
        <end position="145"/>
    </location>
</feature>
<evidence type="ECO:0000256" key="5">
    <source>
        <dbReference type="ARBA" id="ARBA00022827"/>
    </source>
</evidence>
<dbReference type="Gene3D" id="3.50.50.60">
    <property type="entry name" value="FAD/NAD(P)-binding domain"/>
    <property type="match status" value="2"/>
</dbReference>
<dbReference type="KEGG" id="dao:Desac_0836"/>
<protein>
    <submittedName>
        <fullName evidence="10">Fumarate reductase/succinate dehydrogenase flavoprotein domain protein</fullName>
    </submittedName>
</protein>
<dbReference type="Gene3D" id="3.30.70.20">
    <property type="match status" value="2"/>
</dbReference>
<dbReference type="PROSITE" id="PS00198">
    <property type="entry name" value="4FE4S_FER_1"/>
    <property type="match status" value="3"/>
</dbReference>
<dbReference type="STRING" id="880072.Desac_0836"/>
<dbReference type="Pfam" id="PF12831">
    <property type="entry name" value="FAD_oxidored"/>
    <property type="match status" value="1"/>
</dbReference>
<dbReference type="PROSITE" id="PS51379">
    <property type="entry name" value="4FE4S_FER_2"/>
    <property type="match status" value="4"/>
</dbReference>
<dbReference type="Gene3D" id="3.40.50.720">
    <property type="entry name" value="NAD(P)-binding Rossmann-like Domain"/>
    <property type="match status" value="1"/>
</dbReference>
<gene>
    <name evidence="10" type="ordered locus">Desac_0836</name>
</gene>
<evidence type="ECO:0000259" key="9">
    <source>
        <dbReference type="PROSITE" id="PS51379"/>
    </source>
</evidence>
<evidence type="ECO:0000313" key="10">
    <source>
        <dbReference type="EMBL" id="AEB08714.1"/>
    </source>
</evidence>
<feature type="domain" description="4Fe-4S ferredoxin-type" evidence="9">
    <location>
        <begin position="994"/>
        <end position="1023"/>
    </location>
</feature>
<dbReference type="GO" id="GO:0016491">
    <property type="term" value="F:oxidoreductase activity"/>
    <property type="evidence" value="ECO:0007669"/>
    <property type="project" value="UniProtKB-KW"/>
</dbReference>
<keyword evidence="5" id="KW-0285">Flavoprotein</keyword>
<dbReference type="PANTHER" id="PTHR43498">
    <property type="entry name" value="FERREDOXIN:COB-COM HETERODISULFIDE REDUCTASE SUBUNIT A"/>
    <property type="match status" value="1"/>
</dbReference>
<dbReference type="SUPFAM" id="SSF51905">
    <property type="entry name" value="FAD/NAD(P)-binding domain"/>
    <property type="match status" value="2"/>
</dbReference>
<evidence type="ECO:0000256" key="6">
    <source>
        <dbReference type="ARBA" id="ARBA00023002"/>
    </source>
</evidence>
<reference evidence="11" key="2">
    <citation type="submission" date="2011-03" db="EMBL/GenBank/DDBJ databases">
        <title>The complete genome of Desulfobacca acetoxidans DSM 11109.</title>
        <authorList>
            <consortium name="US DOE Joint Genome Institute (JGI-PGF)"/>
            <person name="Lucas S."/>
            <person name="Copeland A."/>
            <person name="Lapidus A."/>
            <person name="Bruce D."/>
            <person name="Goodwin L."/>
            <person name="Pitluck S."/>
            <person name="Peters L."/>
            <person name="Kyrpides N."/>
            <person name="Mavromatis K."/>
            <person name="Ivanova N."/>
            <person name="Ovchinnikova G."/>
            <person name="Teshima H."/>
            <person name="Detter J.C."/>
            <person name="Han C."/>
            <person name="Land M."/>
            <person name="Hauser L."/>
            <person name="Markowitz V."/>
            <person name="Cheng J.-F."/>
            <person name="Hugenholtz P."/>
            <person name="Woyke T."/>
            <person name="Wu D."/>
            <person name="Spring S."/>
            <person name="Schueler E."/>
            <person name="Brambilla E."/>
            <person name="Klenk H.-P."/>
            <person name="Eisen J.A."/>
        </authorList>
    </citation>
    <scope>NUCLEOTIDE SEQUENCE [LARGE SCALE GENOMIC DNA]</scope>
    <source>
        <strain evidence="11">ATCC 700848 / DSM 11109 / ASRB2</strain>
    </source>
</reference>
<dbReference type="AlphaFoldDB" id="F2NGU3"/>
<dbReference type="SUPFAM" id="SSF54862">
    <property type="entry name" value="4Fe-4S ferredoxins"/>
    <property type="match status" value="1"/>
</dbReference>
<dbReference type="HOGENOM" id="CLU_004231_2_0_7"/>
<keyword evidence="7" id="KW-0408">Iron</keyword>
<organism evidence="10 11">
    <name type="scientific">Desulfobacca acetoxidans (strain ATCC 700848 / DSM 11109 / ASRB2)</name>
    <dbReference type="NCBI Taxonomy" id="880072"/>
    <lineage>
        <taxon>Bacteria</taxon>
        <taxon>Pseudomonadati</taxon>
        <taxon>Thermodesulfobacteriota</taxon>
        <taxon>Desulfobaccia</taxon>
        <taxon>Desulfobaccales</taxon>
        <taxon>Desulfobaccaceae</taxon>
        <taxon>Desulfobacca</taxon>
    </lineage>
</organism>
<evidence type="ECO:0000313" key="11">
    <source>
        <dbReference type="Proteomes" id="UP000000483"/>
    </source>
</evidence>
<dbReference type="InterPro" id="IPR017896">
    <property type="entry name" value="4Fe4S_Fe-S-bd"/>
</dbReference>